<evidence type="ECO:0000313" key="4">
    <source>
        <dbReference type="Proteomes" id="UP000655366"/>
    </source>
</evidence>
<name>A0A931CTJ9_9MICC</name>
<sequence>MANELAGKKIAFLVAPSGVEQVELTRPWQAVVEAGGSPELVSTESGKAQAFNNDVEAADTFPVDKVVGSAGAAEATAGDYAGLVLPGGTTNPDKLRTVPEAMIFVKSFVAAGKPVAAICHGPWSLVETGVLPGKTLTSWPSLQTDIRNAGGSWVDEESFTCTEKGWTLVTSRKPDDLDAFSAAMVTAFS</sequence>
<dbReference type="RefSeq" id="WP_196396505.1">
    <property type="nucleotide sequence ID" value="NZ_JADNYM010000010.1"/>
</dbReference>
<dbReference type="Pfam" id="PF01965">
    <property type="entry name" value="DJ-1_PfpI"/>
    <property type="match status" value="1"/>
</dbReference>
<keyword evidence="3" id="KW-0315">Glutamine amidotransferase</keyword>
<keyword evidence="4" id="KW-1185">Reference proteome</keyword>
<comment type="similarity">
    <text evidence="1">Belongs to the peptidase C56 family.</text>
</comment>
<dbReference type="SUPFAM" id="SSF52317">
    <property type="entry name" value="Class I glutamine amidotransferase-like"/>
    <property type="match status" value="1"/>
</dbReference>
<evidence type="ECO:0000313" key="3">
    <source>
        <dbReference type="EMBL" id="MBG0739553.1"/>
    </source>
</evidence>
<comment type="caution">
    <text evidence="3">The sequence shown here is derived from an EMBL/GenBank/DDBJ whole genome shotgun (WGS) entry which is preliminary data.</text>
</comment>
<gene>
    <name evidence="3" type="ORF">IV500_09165</name>
</gene>
<accession>A0A931CTJ9</accession>
<dbReference type="PANTHER" id="PTHR42733">
    <property type="entry name" value="DJ-1 PROTEIN"/>
    <property type="match status" value="1"/>
</dbReference>
<organism evidence="3 4">
    <name type="scientific">Arthrobacter terrae</name>
    <dbReference type="NCBI Taxonomy" id="2935737"/>
    <lineage>
        <taxon>Bacteria</taxon>
        <taxon>Bacillati</taxon>
        <taxon>Actinomycetota</taxon>
        <taxon>Actinomycetes</taxon>
        <taxon>Micrococcales</taxon>
        <taxon>Micrococcaceae</taxon>
        <taxon>Arthrobacter</taxon>
    </lineage>
</organism>
<dbReference type="Gene3D" id="3.40.50.880">
    <property type="match status" value="1"/>
</dbReference>
<feature type="domain" description="DJ-1/PfpI" evidence="2">
    <location>
        <begin position="8"/>
        <end position="186"/>
    </location>
</feature>
<reference evidence="3 4" key="1">
    <citation type="submission" date="2020-11" db="EMBL/GenBank/DDBJ databases">
        <title>Arthrobacter antarcticus sp. nov., isolated from Antarctic Soil.</title>
        <authorList>
            <person name="Li J."/>
        </authorList>
    </citation>
    <scope>NUCLEOTIDE SEQUENCE [LARGE SCALE GENOMIC DNA]</scope>
    <source>
        <strain evidence="3 4">Z1-20</strain>
    </source>
</reference>
<protein>
    <submittedName>
        <fullName evidence="3">Type 1 glutamine amidotransferase</fullName>
    </submittedName>
</protein>
<evidence type="ECO:0000256" key="1">
    <source>
        <dbReference type="ARBA" id="ARBA00008542"/>
    </source>
</evidence>
<dbReference type="PROSITE" id="PS51276">
    <property type="entry name" value="PEPTIDASE_C56_PFPI"/>
    <property type="match status" value="1"/>
</dbReference>
<proteinExistence type="inferred from homology"/>
<dbReference type="CDD" id="cd03134">
    <property type="entry name" value="GATase1_PfpI_like"/>
    <property type="match status" value="1"/>
</dbReference>
<evidence type="ECO:0000259" key="2">
    <source>
        <dbReference type="Pfam" id="PF01965"/>
    </source>
</evidence>
<dbReference type="InterPro" id="IPR002818">
    <property type="entry name" value="DJ-1/PfpI"/>
</dbReference>
<dbReference type="InterPro" id="IPR029062">
    <property type="entry name" value="Class_I_gatase-like"/>
</dbReference>
<dbReference type="EMBL" id="JADNYM010000010">
    <property type="protein sequence ID" value="MBG0739553.1"/>
    <property type="molecule type" value="Genomic_DNA"/>
</dbReference>
<dbReference type="PANTHER" id="PTHR42733:SF12">
    <property type="entry name" value="PROTEINASE"/>
    <property type="match status" value="1"/>
</dbReference>
<dbReference type="InterPro" id="IPR006286">
    <property type="entry name" value="C56_PfpI-like"/>
</dbReference>
<dbReference type="AlphaFoldDB" id="A0A931CTJ9"/>
<dbReference type="Proteomes" id="UP000655366">
    <property type="component" value="Unassembled WGS sequence"/>
</dbReference>